<gene>
    <name evidence="2" type="ORF">E2C01_024676</name>
</gene>
<evidence type="ECO:0000313" key="3">
    <source>
        <dbReference type="Proteomes" id="UP000324222"/>
    </source>
</evidence>
<feature type="region of interest" description="Disordered" evidence="1">
    <location>
        <begin position="48"/>
        <end position="71"/>
    </location>
</feature>
<dbReference type="AlphaFoldDB" id="A0A5B7ED03"/>
<reference evidence="2 3" key="1">
    <citation type="submission" date="2019-05" db="EMBL/GenBank/DDBJ databases">
        <title>Another draft genome of Portunus trituberculatus and its Hox gene families provides insights of decapod evolution.</title>
        <authorList>
            <person name="Jeong J.-H."/>
            <person name="Song I."/>
            <person name="Kim S."/>
            <person name="Choi T."/>
            <person name="Kim D."/>
            <person name="Ryu S."/>
            <person name="Kim W."/>
        </authorList>
    </citation>
    <scope>NUCLEOTIDE SEQUENCE [LARGE SCALE GENOMIC DNA]</scope>
    <source>
        <tissue evidence="2">Muscle</tissue>
    </source>
</reference>
<protein>
    <submittedName>
        <fullName evidence="2">Uncharacterized protein</fullName>
    </submittedName>
</protein>
<dbReference type="Proteomes" id="UP000324222">
    <property type="component" value="Unassembled WGS sequence"/>
</dbReference>
<dbReference type="EMBL" id="VSRR010002426">
    <property type="protein sequence ID" value="MPC31388.1"/>
    <property type="molecule type" value="Genomic_DNA"/>
</dbReference>
<proteinExistence type="predicted"/>
<evidence type="ECO:0000256" key="1">
    <source>
        <dbReference type="SAM" id="MobiDB-lite"/>
    </source>
</evidence>
<sequence length="71" mass="7579">MLRTRLLQQCLIRESGLALRSKACYDRGGVVRRAGGVERGGAGRAGEGAWGIIKEQRRGRSPSGHSGRTTG</sequence>
<keyword evidence="3" id="KW-1185">Reference proteome</keyword>
<accession>A0A5B7ED03</accession>
<name>A0A5B7ED03_PORTR</name>
<feature type="compositionally biased region" description="Low complexity" evidence="1">
    <location>
        <begin position="61"/>
        <end position="71"/>
    </location>
</feature>
<comment type="caution">
    <text evidence="2">The sequence shown here is derived from an EMBL/GenBank/DDBJ whole genome shotgun (WGS) entry which is preliminary data.</text>
</comment>
<organism evidence="2 3">
    <name type="scientific">Portunus trituberculatus</name>
    <name type="common">Swimming crab</name>
    <name type="synonym">Neptunus trituberculatus</name>
    <dbReference type="NCBI Taxonomy" id="210409"/>
    <lineage>
        <taxon>Eukaryota</taxon>
        <taxon>Metazoa</taxon>
        <taxon>Ecdysozoa</taxon>
        <taxon>Arthropoda</taxon>
        <taxon>Crustacea</taxon>
        <taxon>Multicrustacea</taxon>
        <taxon>Malacostraca</taxon>
        <taxon>Eumalacostraca</taxon>
        <taxon>Eucarida</taxon>
        <taxon>Decapoda</taxon>
        <taxon>Pleocyemata</taxon>
        <taxon>Brachyura</taxon>
        <taxon>Eubrachyura</taxon>
        <taxon>Portunoidea</taxon>
        <taxon>Portunidae</taxon>
        <taxon>Portuninae</taxon>
        <taxon>Portunus</taxon>
    </lineage>
</organism>
<evidence type="ECO:0000313" key="2">
    <source>
        <dbReference type="EMBL" id="MPC31388.1"/>
    </source>
</evidence>